<dbReference type="STRING" id="1920490.GCA_001895925_02769"/>
<evidence type="ECO:0000313" key="2">
    <source>
        <dbReference type="Proteomes" id="UP000238634"/>
    </source>
</evidence>
<keyword evidence="2" id="KW-1185">Reference proteome</keyword>
<accession>A0A2T1D626</accession>
<dbReference type="EMBL" id="PVWG01000051">
    <property type="protein sequence ID" value="PSB15896.1"/>
    <property type="molecule type" value="Genomic_DNA"/>
</dbReference>
<reference evidence="1 2" key="1">
    <citation type="submission" date="2018-02" db="EMBL/GenBank/DDBJ databases">
        <authorList>
            <person name="Cohen D.B."/>
            <person name="Kent A.D."/>
        </authorList>
    </citation>
    <scope>NUCLEOTIDE SEQUENCE [LARGE SCALE GENOMIC DNA]</scope>
    <source>
        <strain evidence="1 2">ULC007</strain>
    </source>
</reference>
<keyword evidence="1" id="KW-0067">ATP-binding</keyword>
<organism evidence="1 2">
    <name type="scientific">Phormidesmis priestleyi ULC007</name>
    <dbReference type="NCBI Taxonomy" id="1920490"/>
    <lineage>
        <taxon>Bacteria</taxon>
        <taxon>Bacillati</taxon>
        <taxon>Cyanobacteriota</taxon>
        <taxon>Cyanophyceae</taxon>
        <taxon>Leptolyngbyales</taxon>
        <taxon>Leptolyngbyaceae</taxon>
        <taxon>Phormidesmis</taxon>
    </lineage>
</organism>
<dbReference type="AlphaFoldDB" id="A0A2T1D626"/>
<sequence length="164" mass="18810">MKTDPVLHFFCGKMASGKTTLSKKLASDHNAILISEDIWLSKLYPEEIGTFDDYLRYSSRLKPLVLKHVQDILAHGISVVLDFPGNVPSQRQWFRSIFEVAKVNHVLHYIVAPDSLCKEQLRKRNAEQPEGSMIMSEAEFDHITSYFQPPIADEGFNIIRYDLN</sequence>
<dbReference type="RefSeq" id="WP_073074903.1">
    <property type="nucleotide sequence ID" value="NZ_MPPI01000050.1"/>
</dbReference>
<dbReference type="Gene3D" id="3.40.50.300">
    <property type="entry name" value="P-loop containing nucleotide triphosphate hydrolases"/>
    <property type="match status" value="1"/>
</dbReference>
<name>A0A2T1D626_9CYAN</name>
<dbReference type="OrthoDB" id="531205at2"/>
<comment type="caution">
    <text evidence="1">The sequence shown here is derived from an EMBL/GenBank/DDBJ whole genome shotgun (WGS) entry which is preliminary data.</text>
</comment>
<gene>
    <name evidence="1" type="ORF">C7B65_23280</name>
</gene>
<keyword evidence="1" id="KW-0547">Nucleotide-binding</keyword>
<proteinExistence type="predicted"/>
<evidence type="ECO:0000313" key="1">
    <source>
        <dbReference type="EMBL" id="PSB15896.1"/>
    </source>
</evidence>
<dbReference type="Pfam" id="PF13671">
    <property type="entry name" value="AAA_33"/>
    <property type="match status" value="1"/>
</dbReference>
<reference evidence="1 2" key="2">
    <citation type="submission" date="2018-03" db="EMBL/GenBank/DDBJ databases">
        <title>The ancient ancestry and fast evolution of plastids.</title>
        <authorList>
            <person name="Moore K.R."/>
            <person name="Magnabosco C."/>
            <person name="Momper L."/>
            <person name="Gold D.A."/>
            <person name="Bosak T."/>
            <person name="Fournier G.P."/>
        </authorList>
    </citation>
    <scope>NUCLEOTIDE SEQUENCE [LARGE SCALE GENOMIC DNA]</scope>
    <source>
        <strain evidence="1 2">ULC007</strain>
    </source>
</reference>
<dbReference type="GO" id="GO:0005524">
    <property type="term" value="F:ATP binding"/>
    <property type="evidence" value="ECO:0007669"/>
    <property type="project" value="UniProtKB-KW"/>
</dbReference>
<dbReference type="SUPFAM" id="SSF52540">
    <property type="entry name" value="P-loop containing nucleoside triphosphate hydrolases"/>
    <property type="match status" value="1"/>
</dbReference>
<protein>
    <submittedName>
        <fullName evidence="1">ATP-binding protein</fullName>
    </submittedName>
</protein>
<dbReference type="Proteomes" id="UP000238634">
    <property type="component" value="Unassembled WGS sequence"/>
</dbReference>
<dbReference type="InterPro" id="IPR027417">
    <property type="entry name" value="P-loop_NTPase"/>
</dbReference>